<organism evidence="1 2">
    <name type="scientific">Paenibacillus agilis</name>
    <dbReference type="NCBI Taxonomy" id="3020863"/>
    <lineage>
        <taxon>Bacteria</taxon>
        <taxon>Bacillati</taxon>
        <taxon>Bacillota</taxon>
        <taxon>Bacilli</taxon>
        <taxon>Bacillales</taxon>
        <taxon>Paenibacillaceae</taxon>
        <taxon>Paenibacillus</taxon>
    </lineage>
</organism>
<accession>A0A559IEZ3</accession>
<comment type="caution">
    <text evidence="1">The sequence shown here is derived from an EMBL/GenBank/DDBJ whole genome shotgun (WGS) entry which is preliminary data.</text>
</comment>
<keyword evidence="2" id="KW-1185">Reference proteome</keyword>
<evidence type="ECO:0000313" key="2">
    <source>
        <dbReference type="Proteomes" id="UP000318102"/>
    </source>
</evidence>
<sequence length="74" mass="9016">MAKQIARETEVIFYERETYMYESKEEASQHDSFMIAAGWLRVDQYEWKGAEGTEETMFFQIFTKKFLQRSEERK</sequence>
<name>A0A559IEZ3_9BACL</name>
<dbReference type="AlphaFoldDB" id="A0A559IEZ3"/>
<dbReference type="EMBL" id="VNJK01000006">
    <property type="protein sequence ID" value="TVX86043.1"/>
    <property type="molecule type" value="Genomic_DNA"/>
</dbReference>
<protein>
    <submittedName>
        <fullName evidence="1">Uncharacterized protein</fullName>
    </submittedName>
</protein>
<dbReference type="RefSeq" id="WP_144994824.1">
    <property type="nucleotide sequence ID" value="NZ_VNJK01000006.1"/>
</dbReference>
<evidence type="ECO:0000313" key="1">
    <source>
        <dbReference type="EMBL" id="TVX86043.1"/>
    </source>
</evidence>
<dbReference type="Proteomes" id="UP000318102">
    <property type="component" value="Unassembled WGS sequence"/>
</dbReference>
<dbReference type="OrthoDB" id="9909372at2"/>
<gene>
    <name evidence="1" type="ORF">FPZ44_24175</name>
</gene>
<reference evidence="1 2" key="1">
    <citation type="submission" date="2019-07" db="EMBL/GenBank/DDBJ databases">
        <authorList>
            <person name="Kim J."/>
        </authorList>
    </citation>
    <scope>NUCLEOTIDE SEQUENCE [LARGE SCALE GENOMIC DNA]</scope>
    <source>
        <strain evidence="1 2">N4</strain>
    </source>
</reference>
<proteinExistence type="predicted"/>